<accession>A0A2S9JBJ2</accession>
<dbReference type="UniPathway" id="UPA00223">
    <property type="reaction ID" value="UER00717"/>
</dbReference>
<protein>
    <recommendedName>
        <fullName evidence="5">Citrate synthase</fullName>
    </recommendedName>
</protein>
<comment type="catalytic activity">
    <reaction evidence="4">
        <text>oxaloacetate + acetyl-CoA + H2O = citrate + CoA + H(+)</text>
        <dbReference type="Rhea" id="RHEA:16845"/>
        <dbReference type="ChEBI" id="CHEBI:15377"/>
        <dbReference type="ChEBI" id="CHEBI:15378"/>
        <dbReference type="ChEBI" id="CHEBI:16452"/>
        <dbReference type="ChEBI" id="CHEBI:16947"/>
        <dbReference type="ChEBI" id="CHEBI:57287"/>
        <dbReference type="ChEBI" id="CHEBI:57288"/>
        <dbReference type="EC" id="2.3.3.16"/>
    </reaction>
</comment>
<dbReference type="InterPro" id="IPR016143">
    <property type="entry name" value="Citrate_synth-like_sm_a-sub"/>
</dbReference>
<dbReference type="InterPro" id="IPR024176">
    <property type="entry name" value="Citrate_synthase_bac-typ"/>
</dbReference>
<dbReference type="RefSeq" id="WP_105737064.1">
    <property type="nucleotide sequence ID" value="NZ_PVBT01000008.1"/>
</dbReference>
<evidence type="ECO:0000256" key="5">
    <source>
        <dbReference type="PIRNR" id="PIRNR001369"/>
    </source>
</evidence>
<name>A0A2S9JBJ2_9HYPH</name>
<dbReference type="Pfam" id="PF00285">
    <property type="entry name" value="Citrate_synt"/>
    <property type="match status" value="1"/>
</dbReference>
<evidence type="ECO:0000256" key="7">
    <source>
        <dbReference type="RuleBase" id="RU003406"/>
    </source>
</evidence>
<evidence type="ECO:0000313" key="10">
    <source>
        <dbReference type="Proteomes" id="UP000238563"/>
    </source>
</evidence>
<dbReference type="InterPro" id="IPR019810">
    <property type="entry name" value="Citrate_synthase_AS"/>
</dbReference>
<dbReference type="EMBL" id="PVBT01000008">
    <property type="protein sequence ID" value="PRD50148.1"/>
    <property type="molecule type" value="Genomic_DNA"/>
</dbReference>
<evidence type="ECO:0000256" key="1">
    <source>
        <dbReference type="ARBA" id="ARBA00004751"/>
    </source>
</evidence>
<comment type="similarity">
    <text evidence="2 5 7">Belongs to the citrate synthase family.</text>
</comment>
<dbReference type="GO" id="GO:0005829">
    <property type="term" value="C:cytosol"/>
    <property type="evidence" value="ECO:0007669"/>
    <property type="project" value="TreeGrafter"/>
</dbReference>
<comment type="pathway">
    <text evidence="1">Carbohydrate metabolism; tricarboxylic acid cycle; isocitrate from oxaloacetate: step 1/2.</text>
</comment>
<feature type="active site" evidence="6">
    <location>
        <position position="305"/>
    </location>
</feature>
<evidence type="ECO:0000256" key="6">
    <source>
        <dbReference type="PIRSR" id="PIRSR001369-1"/>
    </source>
</evidence>
<dbReference type="InterPro" id="IPR016142">
    <property type="entry name" value="Citrate_synth-like_lrg_a-sub"/>
</dbReference>
<dbReference type="PANTHER" id="PTHR11739">
    <property type="entry name" value="CITRATE SYNTHASE"/>
    <property type="match status" value="1"/>
</dbReference>
<dbReference type="GO" id="GO:0005975">
    <property type="term" value="P:carbohydrate metabolic process"/>
    <property type="evidence" value="ECO:0007669"/>
    <property type="project" value="TreeGrafter"/>
</dbReference>
<keyword evidence="3 5" id="KW-0808">Transferase</keyword>
<dbReference type="CDD" id="cd06109">
    <property type="entry name" value="BsCS-I_like"/>
    <property type="match status" value="1"/>
</dbReference>
<dbReference type="OrthoDB" id="9786046at2"/>
<dbReference type="GO" id="GO:0036440">
    <property type="term" value="F:citrate synthase activity"/>
    <property type="evidence" value="ECO:0007669"/>
    <property type="project" value="UniProtKB-EC"/>
</dbReference>
<dbReference type="Gene3D" id="1.10.580.10">
    <property type="entry name" value="Citrate Synthase, domain 1"/>
    <property type="match status" value="1"/>
</dbReference>
<keyword evidence="10" id="KW-1185">Reference proteome</keyword>
<dbReference type="Proteomes" id="UP000238563">
    <property type="component" value="Unassembled WGS sequence"/>
</dbReference>
<feature type="active site" evidence="6">
    <location>
        <position position="246"/>
    </location>
</feature>
<reference evidence="9 10" key="1">
    <citation type="submission" date="2018-02" db="EMBL/GenBank/DDBJ databases">
        <title>The draft genome of Phyllobacterium myrsinacearum DSM5892.</title>
        <authorList>
            <person name="Li L."/>
            <person name="Liu L."/>
            <person name="Zhang X."/>
            <person name="Wang T."/>
        </authorList>
    </citation>
    <scope>NUCLEOTIDE SEQUENCE [LARGE SCALE GENOMIC DNA]</scope>
    <source>
        <strain evidence="9 10">DSM 5892</strain>
    </source>
</reference>
<organism evidence="9 10">
    <name type="scientific">Phyllobacterium myrsinacearum</name>
    <dbReference type="NCBI Taxonomy" id="28101"/>
    <lineage>
        <taxon>Bacteria</taxon>
        <taxon>Pseudomonadati</taxon>
        <taxon>Pseudomonadota</taxon>
        <taxon>Alphaproteobacteria</taxon>
        <taxon>Hyphomicrobiales</taxon>
        <taxon>Phyllobacteriaceae</taxon>
        <taxon>Phyllobacterium</taxon>
    </lineage>
</organism>
<proteinExistence type="inferred from homology"/>
<dbReference type="PIRSF" id="PIRSF001369">
    <property type="entry name" value="Citrate_synth"/>
    <property type="match status" value="1"/>
</dbReference>
<feature type="region of interest" description="Disordered" evidence="8">
    <location>
        <begin position="342"/>
        <end position="363"/>
    </location>
</feature>
<dbReference type="PRINTS" id="PR00143">
    <property type="entry name" value="CITRTSNTHASE"/>
</dbReference>
<evidence type="ECO:0000256" key="4">
    <source>
        <dbReference type="ARBA" id="ARBA00049288"/>
    </source>
</evidence>
<dbReference type="GO" id="GO:0006099">
    <property type="term" value="P:tricarboxylic acid cycle"/>
    <property type="evidence" value="ECO:0007669"/>
    <property type="project" value="UniProtKB-UniPathway"/>
</dbReference>
<gene>
    <name evidence="9" type="ORF">C5750_22770</name>
</gene>
<evidence type="ECO:0000256" key="2">
    <source>
        <dbReference type="ARBA" id="ARBA00010566"/>
    </source>
</evidence>
<dbReference type="InterPro" id="IPR002020">
    <property type="entry name" value="Citrate_synthase"/>
</dbReference>
<dbReference type="NCBIfam" id="NF009005">
    <property type="entry name" value="PRK12350.1"/>
    <property type="match status" value="1"/>
</dbReference>
<sequence length="363" mass="38787">MKNGLDDVVATETTLSDVDGLGGILIIRGRSLDELAGVVSYEELLALLLSDAFDEKPDADGLRRRIGLARQEIFRTIPDAAAPLLTLPVTDAVRALTAQFTDGDDLATALRLIAAPAVFTPALIRLKNGQTPVAPDPSLSHAADILHMLHGRTVTPQEAAALDTYLVTVSDHGMNASTFAARVVASTHAGLVSSVLAAFGALKGPLHGGAPGPVLDMLDAIGTPDNAETWLEKALDDGERLMGFGHRIYRVRDPRADALMQALRRLAGTGNHGAGRFKLAEGVEAAALRILARRKPDRPLKTNVEFYTALLLETLGFPRDSFTSVFAMGRVGGWIAHAREQTQHGRLIRPQSRYTGPRPIKAA</sequence>
<dbReference type="PROSITE" id="PS00480">
    <property type="entry name" value="CITRATE_SYNTHASE"/>
    <property type="match status" value="1"/>
</dbReference>
<evidence type="ECO:0000313" key="9">
    <source>
        <dbReference type="EMBL" id="PRD50148.1"/>
    </source>
</evidence>
<comment type="caution">
    <text evidence="9">The sequence shown here is derived from an EMBL/GenBank/DDBJ whole genome shotgun (WGS) entry which is preliminary data.</text>
</comment>
<dbReference type="InterPro" id="IPR036969">
    <property type="entry name" value="Citrate_synthase_sf"/>
</dbReference>
<dbReference type="SUPFAM" id="SSF48256">
    <property type="entry name" value="Citrate synthase"/>
    <property type="match status" value="1"/>
</dbReference>
<dbReference type="Gene3D" id="1.10.230.10">
    <property type="entry name" value="Cytochrome P450-Terp, domain 2"/>
    <property type="match status" value="1"/>
</dbReference>
<dbReference type="PANTHER" id="PTHR11739:SF23">
    <property type="entry name" value="CITRATE SYNTHASE 2-RELATED"/>
    <property type="match status" value="1"/>
</dbReference>
<dbReference type="AlphaFoldDB" id="A0A2S9JBJ2"/>
<evidence type="ECO:0000256" key="8">
    <source>
        <dbReference type="SAM" id="MobiDB-lite"/>
    </source>
</evidence>
<evidence type="ECO:0000256" key="3">
    <source>
        <dbReference type="ARBA" id="ARBA00022679"/>
    </source>
</evidence>